<dbReference type="Pfam" id="PF01712">
    <property type="entry name" value="dNK"/>
    <property type="match status" value="1"/>
</dbReference>
<keyword evidence="5" id="KW-0808">Transferase</keyword>
<proteinExistence type="inferred from homology"/>
<sequence length="218" mass="25258">MISNNLYKVAVEGNIGCGKSTFLKYFESLSPNIEVSLEPIERWNNVKGHKLFEMFYADPSTWSSPLQSQVVVTFLHQQATPQLAPVRLIERSLHSGRHCFIEAIRQNNQISHSDVEVLHEFYKFGRDLPFCKLDLIVYLRSSPEVCAERIRRRHRRGEEGISMDYLQQLHDLHDKWLLGGKSDDCPAPVLVFDCDEPLETITNVYYERREQVMCGVKS</sequence>
<gene>
    <name evidence="5" type="primary">DNK</name>
    <name evidence="5" type="ORF">TR118965</name>
</gene>
<comment type="similarity">
    <text evidence="1">Belongs to the DCK/DGK family.</text>
</comment>
<organism evidence="5">
    <name type="scientific">Schistocephalus solidus</name>
    <name type="common">Tapeworm</name>
    <dbReference type="NCBI Taxonomy" id="70667"/>
    <lineage>
        <taxon>Eukaryota</taxon>
        <taxon>Metazoa</taxon>
        <taxon>Spiralia</taxon>
        <taxon>Lophotrochozoa</taxon>
        <taxon>Platyhelminthes</taxon>
        <taxon>Cestoda</taxon>
        <taxon>Eucestoda</taxon>
        <taxon>Diphyllobothriidea</taxon>
        <taxon>Diphyllobothriidae</taxon>
        <taxon>Schistocephalus</taxon>
    </lineage>
</organism>
<dbReference type="EMBL" id="GEEE01022558">
    <property type="protein sequence ID" value="JAP40667.1"/>
    <property type="molecule type" value="Transcribed_RNA"/>
</dbReference>
<reference evidence="5" key="1">
    <citation type="submission" date="2016-01" db="EMBL/GenBank/DDBJ databases">
        <title>Reference transcriptome for the parasite Schistocephalus solidus: insights into the molecular evolution of parasitism.</title>
        <authorList>
            <person name="Hebert F.O."/>
            <person name="Grambauer S."/>
            <person name="Barber I."/>
            <person name="Landry C.R."/>
            <person name="Aubin-Horth N."/>
        </authorList>
    </citation>
    <scope>NUCLEOTIDE SEQUENCE</scope>
</reference>
<dbReference type="InterPro" id="IPR002624">
    <property type="entry name" value="DCK/DGK"/>
</dbReference>
<feature type="binding site" evidence="3">
    <location>
        <begin position="13"/>
        <end position="21"/>
    </location>
    <ligand>
        <name>ATP</name>
        <dbReference type="ChEBI" id="CHEBI:30616"/>
    </ligand>
</feature>
<evidence type="ECO:0000256" key="2">
    <source>
        <dbReference type="PIRSR" id="PIRSR000705-1"/>
    </source>
</evidence>
<evidence type="ECO:0000256" key="1">
    <source>
        <dbReference type="ARBA" id="ARBA00007420"/>
    </source>
</evidence>
<feature type="binding site" evidence="3">
    <location>
        <begin position="149"/>
        <end position="153"/>
    </location>
    <ligand>
        <name>ATP</name>
        <dbReference type="ChEBI" id="CHEBI:30616"/>
    </ligand>
</feature>
<dbReference type="PANTHER" id="PTHR10513:SF24">
    <property type="entry name" value="THYMIDINE KINASE 2, MITOCHONDRIAL"/>
    <property type="match status" value="1"/>
</dbReference>
<evidence type="ECO:0000256" key="3">
    <source>
        <dbReference type="PIRSR" id="PIRSR000705-3"/>
    </source>
</evidence>
<accession>A0A0X3NT59</accession>
<dbReference type="Gene3D" id="3.40.50.300">
    <property type="entry name" value="P-loop containing nucleotide triphosphate hydrolases"/>
    <property type="match status" value="1"/>
</dbReference>
<name>A0A0X3NT59_SCHSO</name>
<keyword evidence="5" id="KW-0418">Kinase</keyword>
<dbReference type="InterPro" id="IPR027417">
    <property type="entry name" value="P-loop_NTPase"/>
</dbReference>
<dbReference type="GO" id="GO:0005739">
    <property type="term" value="C:mitochondrion"/>
    <property type="evidence" value="ECO:0007669"/>
    <property type="project" value="TreeGrafter"/>
</dbReference>
<dbReference type="InterPro" id="IPR050566">
    <property type="entry name" value="Deoxyribonucleoside_kinase"/>
</dbReference>
<dbReference type="GO" id="GO:0019136">
    <property type="term" value="F:deoxynucleoside kinase activity"/>
    <property type="evidence" value="ECO:0007669"/>
    <property type="project" value="InterPro"/>
</dbReference>
<dbReference type="InterPro" id="IPR031314">
    <property type="entry name" value="DNK_dom"/>
</dbReference>
<dbReference type="SUPFAM" id="SSF52540">
    <property type="entry name" value="P-loop containing nucleoside triphosphate hydrolases"/>
    <property type="match status" value="1"/>
</dbReference>
<protein>
    <submittedName>
        <fullName evidence="5">Deoxynucleoside kinase</fullName>
    </submittedName>
</protein>
<keyword evidence="3" id="KW-0067">ATP-binding</keyword>
<evidence type="ECO:0000259" key="4">
    <source>
        <dbReference type="Pfam" id="PF01712"/>
    </source>
</evidence>
<dbReference type="AlphaFoldDB" id="A0A0X3NT59"/>
<dbReference type="PIRSF" id="PIRSF000705">
    <property type="entry name" value="DNK"/>
    <property type="match status" value="1"/>
</dbReference>
<dbReference type="GO" id="GO:0005524">
    <property type="term" value="F:ATP binding"/>
    <property type="evidence" value="ECO:0007669"/>
    <property type="project" value="UniProtKB-KW"/>
</dbReference>
<dbReference type="PANTHER" id="PTHR10513">
    <property type="entry name" value="DEOXYNUCLEOSIDE KINASE"/>
    <property type="match status" value="1"/>
</dbReference>
<evidence type="ECO:0000313" key="5">
    <source>
        <dbReference type="EMBL" id="JAP40667.1"/>
    </source>
</evidence>
<feature type="domain" description="Deoxynucleoside kinase" evidence="4">
    <location>
        <begin position="10"/>
        <end position="204"/>
    </location>
</feature>
<keyword evidence="3" id="KW-0547">Nucleotide-binding</keyword>
<feature type="active site" description="Proton acceptor" evidence="2">
    <location>
        <position position="90"/>
    </location>
</feature>